<dbReference type="GeneID" id="82890994"/>
<evidence type="ECO:0000313" key="2">
    <source>
        <dbReference type="Proteomes" id="UP001059295"/>
    </source>
</evidence>
<reference evidence="1" key="1">
    <citation type="journal article" date="2022" name="Cell">
        <title>Design, construction, and in vivo augmentation of a complex gut microbiome.</title>
        <authorList>
            <person name="Cheng A.G."/>
            <person name="Ho P.Y."/>
            <person name="Aranda-Diaz A."/>
            <person name="Jain S."/>
            <person name="Yu F.B."/>
            <person name="Meng X."/>
            <person name="Wang M."/>
            <person name="Iakiviak M."/>
            <person name="Nagashima K."/>
            <person name="Zhao A."/>
            <person name="Murugkar P."/>
            <person name="Patil A."/>
            <person name="Atabakhsh K."/>
            <person name="Weakley A."/>
            <person name="Yan J."/>
            <person name="Brumbaugh A.R."/>
            <person name="Higginbottom S."/>
            <person name="Dimas A."/>
            <person name="Shiver A.L."/>
            <person name="Deutschbauer A."/>
            <person name="Neff N."/>
            <person name="Sonnenburg J.L."/>
            <person name="Huang K.C."/>
            <person name="Fischbach M.A."/>
        </authorList>
    </citation>
    <scope>NUCLEOTIDE SEQUENCE</scope>
    <source>
        <strain evidence="1">AP11</strain>
    </source>
</reference>
<protein>
    <recommendedName>
        <fullName evidence="3">Tetratricopeptide repeat protein</fullName>
    </recommendedName>
</protein>
<dbReference type="Gene3D" id="1.25.40.10">
    <property type="entry name" value="Tetratricopeptide repeat domain"/>
    <property type="match status" value="1"/>
</dbReference>
<dbReference type="Proteomes" id="UP001059295">
    <property type="component" value="Chromosome"/>
</dbReference>
<evidence type="ECO:0000313" key="1">
    <source>
        <dbReference type="EMBL" id="UWN58064.1"/>
    </source>
</evidence>
<name>A0ABY5V354_9BACT</name>
<dbReference type="InterPro" id="IPR019734">
    <property type="entry name" value="TPR_rpt"/>
</dbReference>
<gene>
    <name evidence="1" type="ORF">NQ491_04630</name>
</gene>
<dbReference type="SUPFAM" id="SSF48452">
    <property type="entry name" value="TPR-like"/>
    <property type="match status" value="1"/>
</dbReference>
<proteinExistence type="predicted"/>
<dbReference type="SMART" id="SM00028">
    <property type="entry name" value="TPR"/>
    <property type="match status" value="2"/>
</dbReference>
<accession>A0ABY5V354</accession>
<evidence type="ECO:0008006" key="3">
    <source>
        <dbReference type="Google" id="ProtNLM"/>
    </source>
</evidence>
<dbReference type="SUPFAM" id="SSF53474">
    <property type="entry name" value="alpha/beta-Hydrolases"/>
    <property type="match status" value="1"/>
</dbReference>
<sequence>MNKYFLCFLFICLSPEFVLSQTVVERNIKTGNETATVRVWIPHTTERDTITNVLYVFDADYCFDIVASHVNYLFNMCRTIPPVCVVGVYYPGQRGRACVGLNQDNMTLDSTGESFLHYMQDDVFPAVQDIIKCSSCYNIFFGHSYLADYGCFLMKNKSEMFDSYLLLAPESGMVPIFEKSDVADKRIYIAIGNQDAKRRVKFSRHLSTAVKRVADNTNVKMQIFNTATHMSIIPVALTSGINYLYKDLVNKDNMSEFINRKKSIVENYETLCSFNAFYHCKLRNDARTILDLLELSKPCSVEEFETVLEHLPATNGNHHEIIAFEYLNLKCYDKAEAYFNQAIDLYIKEGARNFMNNAYDGLIQLYVEKKEPSSNVDLIYEKAMSSMPGDFDLYFKRGRFNIESEFNNEKGITFLQKYLSNYNESYRLYPLCDVFYYIALGYFRLGAFQEAQSWIDKSLEKNAGYKKSKLLKNEIYSLLSESKD</sequence>
<dbReference type="EMBL" id="CP102294">
    <property type="protein sequence ID" value="UWN58064.1"/>
    <property type="molecule type" value="Genomic_DNA"/>
</dbReference>
<dbReference type="InterPro" id="IPR029058">
    <property type="entry name" value="AB_hydrolase_fold"/>
</dbReference>
<dbReference type="InterPro" id="IPR011990">
    <property type="entry name" value="TPR-like_helical_dom_sf"/>
</dbReference>
<keyword evidence="2" id="KW-1185">Reference proteome</keyword>
<dbReference type="Gene3D" id="3.40.50.1820">
    <property type="entry name" value="alpha/beta hydrolase"/>
    <property type="match status" value="1"/>
</dbReference>
<dbReference type="RefSeq" id="WP_259800779.1">
    <property type="nucleotide sequence ID" value="NZ_CP102294.1"/>
</dbReference>
<organism evidence="1 2">
    <name type="scientific">Alistipes ihumii AP11</name>
    <dbReference type="NCBI Taxonomy" id="1211813"/>
    <lineage>
        <taxon>Bacteria</taxon>
        <taxon>Pseudomonadati</taxon>
        <taxon>Bacteroidota</taxon>
        <taxon>Bacteroidia</taxon>
        <taxon>Bacteroidales</taxon>
        <taxon>Rikenellaceae</taxon>
        <taxon>Alistipes</taxon>
    </lineage>
</organism>